<gene>
    <name evidence="1" type="ORF">N7460_014019</name>
</gene>
<evidence type="ECO:0000313" key="1">
    <source>
        <dbReference type="EMBL" id="KAJ6023624.1"/>
    </source>
</evidence>
<reference evidence="1" key="1">
    <citation type="journal article" date="2023" name="IMA Fungus">
        <title>Comparative genomic study of the Penicillium genus elucidates a diverse pangenome and 15 lateral gene transfer events.</title>
        <authorList>
            <person name="Petersen C."/>
            <person name="Sorensen T."/>
            <person name="Nielsen M.R."/>
            <person name="Sondergaard T.E."/>
            <person name="Sorensen J.L."/>
            <person name="Fitzpatrick D.A."/>
            <person name="Frisvad J.C."/>
            <person name="Nielsen K.L."/>
        </authorList>
    </citation>
    <scope>NUCLEOTIDE SEQUENCE</scope>
    <source>
        <strain evidence="1">IBT 15450</strain>
    </source>
</reference>
<keyword evidence="2" id="KW-1185">Reference proteome</keyword>
<protein>
    <submittedName>
        <fullName evidence="1">Laccase</fullName>
    </submittedName>
</protein>
<organism evidence="1 2">
    <name type="scientific">Penicillium canescens</name>
    <dbReference type="NCBI Taxonomy" id="5083"/>
    <lineage>
        <taxon>Eukaryota</taxon>
        <taxon>Fungi</taxon>
        <taxon>Dikarya</taxon>
        <taxon>Ascomycota</taxon>
        <taxon>Pezizomycotina</taxon>
        <taxon>Eurotiomycetes</taxon>
        <taxon>Eurotiomycetidae</taxon>
        <taxon>Eurotiales</taxon>
        <taxon>Aspergillaceae</taxon>
        <taxon>Penicillium</taxon>
    </lineage>
</organism>
<comment type="caution">
    <text evidence="1">The sequence shown here is derived from an EMBL/GenBank/DDBJ whole genome shotgun (WGS) entry which is preliminary data.</text>
</comment>
<proteinExistence type="predicted"/>
<reference evidence="1" key="2">
    <citation type="submission" date="2023-01" db="EMBL/GenBank/DDBJ databases">
        <authorList>
            <person name="Petersen C."/>
        </authorList>
    </citation>
    <scope>NUCLEOTIDE SEQUENCE</scope>
    <source>
        <strain evidence="1">IBT 15450</strain>
    </source>
</reference>
<dbReference type="Proteomes" id="UP001219568">
    <property type="component" value="Unassembled WGS sequence"/>
</dbReference>
<name>A0AAD6I049_PENCN</name>
<dbReference type="AlphaFoldDB" id="A0AAD6I049"/>
<accession>A0AAD6I049</accession>
<dbReference type="EMBL" id="JAQJZL010000016">
    <property type="protein sequence ID" value="KAJ6023624.1"/>
    <property type="molecule type" value="Genomic_DNA"/>
</dbReference>
<sequence length="147" mass="15953">MLQSHRTQKQSPCAVLQEQSLQTARQDSVQPAKHLAERKDGVVTITQCPIAPYKTITTSGGLFNTVIIGLQAWEGLFGGIVINGPAMIILNDWDYNTVDQLFMTVQKYAPPTLATAVINGTNVFGTDGTVNQTGTRFNASFTAETSY</sequence>
<evidence type="ECO:0000313" key="2">
    <source>
        <dbReference type="Proteomes" id="UP001219568"/>
    </source>
</evidence>